<evidence type="ECO:0000313" key="3">
    <source>
        <dbReference type="Proteomes" id="UP000003163"/>
    </source>
</evidence>
<reference evidence="3" key="2">
    <citation type="submission" date="2015-07" db="EMBL/GenBank/DDBJ databases">
        <title>Contrasting host-pathogen interactions and genome evolution in two generalist and specialist microsporidian pathogens of mosquitoes.</title>
        <authorList>
            <consortium name="The Broad Institute Genomics Platform"/>
            <consortium name="The Broad Institute Genome Sequencing Center for Infectious Disease"/>
            <person name="Cuomo C.A."/>
            <person name="Sanscrainte N.D."/>
            <person name="Goldberg J.M."/>
            <person name="Heiman D."/>
            <person name="Young S."/>
            <person name="Zeng Q."/>
            <person name="Becnel J.J."/>
            <person name="Birren B.W."/>
        </authorList>
    </citation>
    <scope>NUCLEOTIDE SEQUENCE [LARGE SCALE GENOMIC DNA]</scope>
    <source>
        <strain evidence="3">USNM 41457</strain>
    </source>
</reference>
<evidence type="ECO:0000313" key="2">
    <source>
        <dbReference type="EMBL" id="EJW02580.1"/>
    </source>
</evidence>
<name>J9DJ17_EDHAE</name>
<reference evidence="2 3" key="1">
    <citation type="submission" date="2011-08" db="EMBL/GenBank/DDBJ databases">
        <authorList>
            <person name="Liu Z.J."/>
            <person name="Shi F.L."/>
            <person name="Lu J.Q."/>
            <person name="Li M."/>
            <person name="Wang Z.L."/>
        </authorList>
    </citation>
    <scope>NUCLEOTIDE SEQUENCE [LARGE SCALE GENOMIC DNA]</scope>
    <source>
        <strain evidence="2 3">USNM 41457</strain>
    </source>
</reference>
<keyword evidence="3" id="KW-1185">Reference proteome</keyword>
<sequence>MAEQTTTAAQDANNGNGQKEANKRSAKKTGSKSYRFRKLEKRPQVSPQALVNILNTVTENNDFDKKFFEAIFYSLMMPKNKFVEKIRDDLILLAKFMKYFPGAVEYINYTDLTLLGHILLYCLVLKDLPIADEVRNKIGGNDIWSLDDYSKESKQFEIIRNTLQKFNKESIDGVKPMVDEWFNNVNEKLA</sequence>
<dbReference type="EMBL" id="AFBI03000064">
    <property type="protein sequence ID" value="EJW02580.1"/>
    <property type="molecule type" value="Genomic_DNA"/>
</dbReference>
<organism evidence="2 3">
    <name type="scientific">Edhazardia aedis (strain USNM 41457)</name>
    <name type="common">Microsporidian parasite</name>
    <dbReference type="NCBI Taxonomy" id="1003232"/>
    <lineage>
        <taxon>Eukaryota</taxon>
        <taxon>Fungi</taxon>
        <taxon>Fungi incertae sedis</taxon>
        <taxon>Microsporidia</taxon>
        <taxon>Edhazardia</taxon>
    </lineage>
</organism>
<comment type="caution">
    <text evidence="2">The sequence shown here is derived from an EMBL/GenBank/DDBJ whole genome shotgun (WGS) entry which is preliminary data.</text>
</comment>
<protein>
    <submittedName>
        <fullName evidence="2">Uncharacterized protein</fullName>
    </submittedName>
</protein>
<feature type="region of interest" description="Disordered" evidence="1">
    <location>
        <begin position="1"/>
        <end position="33"/>
    </location>
</feature>
<dbReference type="VEuPathDB" id="MicrosporidiaDB:EDEG_03013"/>
<proteinExistence type="predicted"/>
<feature type="compositionally biased region" description="Polar residues" evidence="1">
    <location>
        <begin position="1"/>
        <end position="19"/>
    </location>
</feature>
<evidence type="ECO:0000256" key="1">
    <source>
        <dbReference type="SAM" id="MobiDB-lite"/>
    </source>
</evidence>
<gene>
    <name evidence="2" type="ORF">EDEG_03013</name>
</gene>
<dbReference type="AlphaFoldDB" id="J9DJ17"/>
<dbReference type="InParanoid" id="J9DJ17"/>
<feature type="compositionally biased region" description="Basic residues" evidence="1">
    <location>
        <begin position="24"/>
        <end position="33"/>
    </location>
</feature>
<accession>J9DJ17</accession>
<dbReference type="Proteomes" id="UP000003163">
    <property type="component" value="Unassembled WGS sequence"/>
</dbReference>
<dbReference type="HOGENOM" id="CLU_1427963_0_0_1"/>